<dbReference type="SUPFAM" id="SSF48452">
    <property type="entry name" value="TPR-like"/>
    <property type="match status" value="1"/>
</dbReference>
<comment type="caution">
    <text evidence="2">The sequence shown here is derived from an EMBL/GenBank/DDBJ whole genome shotgun (WGS) entry which is preliminary data.</text>
</comment>
<evidence type="ECO:0000313" key="3">
    <source>
        <dbReference type="Proteomes" id="UP000024329"/>
    </source>
</evidence>
<keyword evidence="1" id="KW-0732">Signal</keyword>
<accession>A0A031JPF0</accession>
<evidence type="ECO:0000256" key="1">
    <source>
        <dbReference type="SAM" id="SignalP"/>
    </source>
</evidence>
<dbReference type="Gene3D" id="1.25.40.10">
    <property type="entry name" value="Tetratricopeptide repeat domain"/>
    <property type="match status" value="2"/>
</dbReference>
<dbReference type="RefSeq" id="WP_036527872.1">
    <property type="nucleotide sequence ID" value="NZ_CP017076.1"/>
</dbReference>
<name>A0A031JPF0_9SPHN</name>
<feature type="signal peptide" evidence="1">
    <location>
        <begin position="1"/>
        <end position="20"/>
    </location>
</feature>
<dbReference type="InterPro" id="IPR011990">
    <property type="entry name" value="TPR-like_helical_dom_sf"/>
</dbReference>
<dbReference type="AlphaFoldDB" id="A0A031JPF0"/>
<dbReference type="OrthoDB" id="7337138at2"/>
<proteinExistence type="predicted"/>
<sequence>MIRHLLPATVLLFAAGPAFAADRTAEVQEETSTRTLYLTLIQQARADGRARAALAYLDDFDRKHPDDPQARVLRVNCLLDLGQVDAARTALGHIPGNDRSGAALAVRGHVLAAEGQWAQAATQYAAASQASPADAFITNALGYARLRAGQTAEAVETLRAAHDLAPGDEVVRNNLVLALTLNGRLGEADALLSGMTDAKAKSQLRQQVAGEAARIAAAGSGIKVAGS</sequence>
<dbReference type="EMBL" id="JFYZ01000023">
    <property type="protein sequence ID" value="EZP79661.1"/>
    <property type="molecule type" value="Genomic_DNA"/>
</dbReference>
<dbReference type="Pfam" id="PF14559">
    <property type="entry name" value="TPR_19"/>
    <property type="match status" value="2"/>
</dbReference>
<gene>
    <name evidence="2" type="ORF">BV97_03818</name>
</gene>
<feature type="chain" id="PRO_5001551814" evidence="1">
    <location>
        <begin position="21"/>
        <end position="227"/>
    </location>
</feature>
<dbReference type="PATRIC" id="fig|158500.4.peg.3886"/>
<organism evidence="2 3">
    <name type="scientific">Novosphingobium resinovorum</name>
    <dbReference type="NCBI Taxonomy" id="158500"/>
    <lineage>
        <taxon>Bacteria</taxon>
        <taxon>Pseudomonadati</taxon>
        <taxon>Pseudomonadota</taxon>
        <taxon>Alphaproteobacteria</taxon>
        <taxon>Sphingomonadales</taxon>
        <taxon>Sphingomonadaceae</taxon>
        <taxon>Novosphingobium</taxon>
    </lineage>
</organism>
<protein>
    <submittedName>
        <fullName evidence="2">Tetratricopeptide TPR_4</fullName>
    </submittedName>
</protein>
<reference evidence="2 3" key="1">
    <citation type="submission" date="2014-03" db="EMBL/GenBank/DDBJ databases">
        <title>Whole genome sequence of Novosphingobium resinovorum KF1.</title>
        <authorList>
            <person name="Gan H.M."/>
            <person name="Gan H.Y."/>
            <person name="Chew T.H."/>
            <person name="Savka M.A."/>
        </authorList>
    </citation>
    <scope>NUCLEOTIDE SEQUENCE [LARGE SCALE GENOMIC DNA]</scope>
    <source>
        <strain evidence="2 3">KF1</strain>
    </source>
</reference>
<dbReference type="Proteomes" id="UP000024329">
    <property type="component" value="Unassembled WGS sequence"/>
</dbReference>
<dbReference type="eggNOG" id="COG0457">
    <property type="taxonomic scope" value="Bacteria"/>
</dbReference>
<evidence type="ECO:0000313" key="2">
    <source>
        <dbReference type="EMBL" id="EZP79661.1"/>
    </source>
</evidence>